<dbReference type="Proteomes" id="UP000558284">
    <property type="component" value="Unassembled WGS sequence"/>
</dbReference>
<sequence>MAMADVSRGALIQAVVSLAVTLLLMGAALFLSAGTLQWPHGWWFMAAFLILTIISMIWLWRVNPEIFVARSRPTGKGTKSWDILLLWILLASFPAILIVAGLDDGRFRGAPAPTWAVVLGHLLLIVGYLGTGWAQAVNRHFEPSVRIQSDRDHHVVTTGPYAYVRHPGYVFGTILFIGVALALGSLWALAPVALATLVLVIRTRLEDATLQCELPGYAEYAARVRYKWIPGVW</sequence>
<dbReference type="EMBL" id="JACDTY010000011">
    <property type="protein sequence ID" value="MBA1142748.1"/>
    <property type="molecule type" value="Genomic_DNA"/>
</dbReference>
<protein>
    <submittedName>
        <fullName evidence="6">Isoprenylcysteine carboxylmethyltransferase family protein</fullName>
    </submittedName>
</protein>
<gene>
    <name evidence="6" type="ORF">H0241_21220</name>
</gene>
<dbReference type="PANTHER" id="PTHR43847">
    <property type="entry name" value="BLL3993 PROTEIN"/>
    <property type="match status" value="1"/>
</dbReference>
<dbReference type="Gene3D" id="1.20.120.1630">
    <property type="match status" value="1"/>
</dbReference>
<name>A0A838B7L8_9HYPH</name>
<dbReference type="GO" id="GO:0008168">
    <property type="term" value="F:methyltransferase activity"/>
    <property type="evidence" value="ECO:0007669"/>
    <property type="project" value="UniProtKB-KW"/>
</dbReference>
<keyword evidence="4 5" id="KW-0472">Membrane</keyword>
<dbReference type="AlphaFoldDB" id="A0A838B7L8"/>
<reference evidence="6 7" key="1">
    <citation type="submission" date="2020-07" db="EMBL/GenBank/DDBJ databases">
        <title>Definition of the novel symbiovar canariense within Mesorhizobium novociceri, a new species of genus Mesorhizobium nodulating Cicer canariense in the Caldera de Taburiente National Park (La Palma, Canary Islands).</title>
        <authorList>
            <person name="Leon-Barrios M."/>
            <person name="Perez-Yepez J."/>
            <person name="Flores-Felix J.D."/>
            <person name="Ramirez-Baena M.H."/>
            <person name="Pulido-Suarez L."/>
            <person name="Igual J.M."/>
            <person name="Velazquez E."/>
            <person name="Peix A."/>
        </authorList>
    </citation>
    <scope>NUCLEOTIDE SEQUENCE [LARGE SCALE GENOMIC DNA]</scope>
    <source>
        <strain evidence="6 7">CCANP35</strain>
    </source>
</reference>
<evidence type="ECO:0000313" key="7">
    <source>
        <dbReference type="Proteomes" id="UP000558284"/>
    </source>
</evidence>
<evidence type="ECO:0000256" key="3">
    <source>
        <dbReference type="ARBA" id="ARBA00022989"/>
    </source>
</evidence>
<feature type="transmembrane region" description="Helical" evidence="5">
    <location>
        <begin position="174"/>
        <end position="201"/>
    </location>
</feature>
<evidence type="ECO:0000313" key="6">
    <source>
        <dbReference type="EMBL" id="MBA1142748.1"/>
    </source>
</evidence>
<organism evidence="6 7">
    <name type="scientific">Mesorhizobium neociceri</name>
    <dbReference type="NCBI Taxonomy" id="1307853"/>
    <lineage>
        <taxon>Bacteria</taxon>
        <taxon>Pseudomonadati</taxon>
        <taxon>Pseudomonadota</taxon>
        <taxon>Alphaproteobacteria</taxon>
        <taxon>Hyphomicrobiales</taxon>
        <taxon>Phyllobacteriaceae</taxon>
        <taxon>Mesorhizobium</taxon>
    </lineage>
</organism>
<dbReference type="PANTHER" id="PTHR43847:SF1">
    <property type="entry name" value="BLL3993 PROTEIN"/>
    <property type="match status" value="1"/>
</dbReference>
<keyword evidence="2 5" id="KW-0812">Transmembrane</keyword>
<feature type="transmembrane region" description="Helical" evidence="5">
    <location>
        <begin position="42"/>
        <end position="60"/>
    </location>
</feature>
<keyword evidence="7" id="KW-1185">Reference proteome</keyword>
<dbReference type="Pfam" id="PF04191">
    <property type="entry name" value="PEMT"/>
    <property type="match status" value="1"/>
</dbReference>
<comment type="subcellular location">
    <subcellularLocation>
        <location evidence="1">Endomembrane system</location>
        <topology evidence="1">Multi-pass membrane protein</topology>
    </subcellularLocation>
</comment>
<accession>A0A838B7L8</accession>
<feature type="transmembrane region" description="Helical" evidence="5">
    <location>
        <begin position="114"/>
        <end position="134"/>
    </location>
</feature>
<evidence type="ECO:0000256" key="2">
    <source>
        <dbReference type="ARBA" id="ARBA00022692"/>
    </source>
</evidence>
<feature type="transmembrane region" description="Helical" evidence="5">
    <location>
        <begin position="81"/>
        <end position="102"/>
    </location>
</feature>
<evidence type="ECO:0000256" key="5">
    <source>
        <dbReference type="SAM" id="Phobius"/>
    </source>
</evidence>
<dbReference type="InterPro" id="IPR007318">
    <property type="entry name" value="Phopholipid_MeTrfase"/>
</dbReference>
<keyword evidence="6" id="KW-0808">Transferase</keyword>
<dbReference type="InterPro" id="IPR052527">
    <property type="entry name" value="Metal_cation-efflux_comp"/>
</dbReference>
<comment type="caution">
    <text evidence="6">The sequence shown here is derived from an EMBL/GenBank/DDBJ whole genome shotgun (WGS) entry which is preliminary data.</text>
</comment>
<dbReference type="GO" id="GO:0032259">
    <property type="term" value="P:methylation"/>
    <property type="evidence" value="ECO:0007669"/>
    <property type="project" value="UniProtKB-KW"/>
</dbReference>
<proteinExistence type="predicted"/>
<keyword evidence="6" id="KW-0489">Methyltransferase</keyword>
<keyword evidence="3 5" id="KW-1133">Transmembrane helix</keyword>
<dbReference type="GO" id="GO:0012505">
    <property type="term" value="C:endomembrane system"/>
    <property type="evidence" value="ECO:0007669"/>
    <property type="project" value="UniProtKB-SubCell"/>
</dbReference>
<dbReference type="RefSeq" id="WP_181059802.1">
    <property type="nucleotide sequence ID" value="NZ_JACDTY010000011.1"/>
</dbReference>
<evidence type="ECO:0000256" key="1">
    <source>
        <dbReference type="ARBA" id="ARBA00004127"/>
    </source>
</evidence>
<evidence type="ECO:0000256" key="4">
    <source>
        <dbReference type="ARBA" id="ARBA00023136"/>
    </source>
</evidence>